<accession>A0A8S5NJH5</accession>
<reference evidence="2" key="1">
    <citation type="journal article" date="2021" name="Proc. Natl. Acad. Sci. U.S.A.">
        <title>A Catalog of Tens of Thousands of Viruses from Human Metagenomes Reveals Hidden Associations with Chronic Diseases.</title>
        <authorList>
            <person name="Tisza M.J."/>
            <person name="Buck C.B."/>
        </authorList>
    </citation>
    <scope>NUCLEOTIDE SEQUENCE</scope>
    <source>
        <strain evidence="2">CttFh17</strain>
    </source>
</reference>
<keyword evidence="1" id="KW-0472">Membrane</keyword>
<evidence type="ECO:0000313" key="2">
    <source>
        <dbReference type="EMBL" id="DAD94442.1"/>
    </source>
</evidence>
<dbReference type="EMBL" id="BK015176">
    <property type="protein sequence ID" value="DAD94442.1"/>
    <property type="molecule type" value="Genomic_DNA"/>
</dbReference>
<proteinExistence type="predicted"/>
<feature type="transmembrane region" description="Helical" evidence="1">
    <location>
        <begin position="27"/>
        <end position="45"/>
    </location>
</feature>
<sequence length="57" mass="6367">MSLYIVYTSPKTATQAETTEQAVSITVIPYLPIFTTGVIIISYIINKINRLYSCHSV</sequence>
<protein>
    <submittedName>
        <fullName evidence="2">Uncharacterized protein</fullName>
    </submittedName>
</protein>
<keyword evidence="1" id="KW-0812">Transmembrane</keyword>
<evidence type="ECO:0000256" key="1">
    <source>
        <dbReference type="SAM" id="Phobius"/>
    </source>
</evidence>
<keyword evidence="1" id="KW-1133">Transmembrane helix</keyword>
<name>A0A8S5NJH5_9CAUD</name>
<organism evidence="2">
    <name type="scientific">Siphoviridae sp. cttFh17</name>
    <dbReference type="NCBI Taxonomy" id="2826491"/>
    <lineage>
        <taxon>Viruses</taxon>
        <taxon>Duplodnaviria</taxon>
        <taxon>Heunggongvirae</taxon>
        <taxon>Uroviricota</taxon>
        <taxon>Caudoviricetes</taxon>
    </lineage>
</organism>